<dbReference type="RefSeq" id="WP_006571941.1">
    <property type="nucleotide sequence ID" value="NZ_AAXG02000010.1"/>
</dbReference>
<keyword evidence="2" id="KW-1185">Reference proteome</keyword>
<dbReference type="STRING" id="411467.BACCAP_01393"/>
<evidence type="ECO:0000313" key="2">
    <source>
        <dbReference type="Proteomes" id="UP000003639"/>
    </source>
</evidence>
<evidence type="ECO:0000313" key="1">
    <source>
        <dbReference type="EMBL" id="EDN00627.1"/>
    </source>
</evidence>
<organism evidence="1 2">
    <name type="scientific">Pseudoflavonifractor capillosus ATCC 29799</name>
    <dbReference type="NCBI Taxonomy" id="411467"/>
    <lineage>
        <taxon>Bacteria</taxon>
        <taxon>Bacillati</taxon>
        <taxon>Bacillota</taxon>
        <taxon>Clostridia</taxon>
        <taxon>Eubacteriales</taxon>
        <taxon>Oscillospiraceae</taxon>
        <taxon>Pseudoflavonifractor</taxon>
    </lineage>
</organism>
<name>A6NT64_9FIRM</name>
<protein>
    <submittedName>
        <fullName evidence="1">Uncharacterized protein</fullName>
    </submittedName>
</protein>
<accession>A6NT64</accession>
<dbReference type="AlphaFoldDB" id="A6NT64"/>
<sequence length="51" mass="5758">MPFGFVQAQGFGGNYLKPLRLPVVHLNAPLKIRIIAMAEFHKSDSFNEPFL</sequence>
<dbReference type="EMBL" id="AAXG02000010">
    <property type="protein sequence ID" value="EDN00627.1"/>
    <property type="molecule type" value="Genomic_DNA"/>
</dbReference>
<comment type="caution">
    <text evidence="1">The sequence shown here is derived from an EMBL/GenBank/DDBJ whole genome shotgun (WGS) entry which is preliminary data.</text>
</comment>
<proteinExistence type="predicted"/>
<reference evidence="1 2" key="2">
    <citation type="submission" date="2007-06" db="EMBL/GenBank/DDBJ databases">
        <title>Draft genome sequence of Pseudoflavonifractor capillosus ATCC 29799.</title>
        <authorList>
            <person name="Sudarsanam P."/>
            <person name="Ley R."/>
            <person name="Guruge J."/>
            <person name="Turnbaugh P.J."/>
            <person name="Mahowald M."/>
            <person name="Liep D."/>
            <person name="Gordon J."/>
        </authorList>
    </citation>
    <scope>NUCLEOTIDE SEQUENCE [LARGE SCALE GENOMIC DNA]</scope>
    <source>
        <strain evidence="1 2">ATCC 29799</strain>
    </source>
</reference>
<reference evidence="1 2" key="1">
    <citation type="submission" date="2007-04" db="EMBL/GenBank/DDBJ databases">
        <authorList>
            <person name="Fulton L."/>
            <person name="Clifton S."/>
            <person name="Fulton B."/>
            <person name="Xu J."/>
            <person name="Minx P."/>
            <person name="Pepin K.H."/>
            <person name="Johnson M."/>
            <person name="Thiruvilangam P."/>
            <person name="Bhonagiri V."/>
            <person name="Nash W.E."/>
            <person name="Mardis E.R."/>
            <person name="Wilson R.K."/>
        </authorList>
    </citation>
    <scope>NUCLEOTIDE SEQUENCE [LARGE SCALE GENOMIC DNA]</scope>
    <source>
        <strain evidence="1 2">ATCC 29799</strain>
    </source>
</reference>
<gene>
    <name evidence="1" type="ORF">BACCAP_01393</name>
</gene>
<dbReference type="Proteomes" id="UP000003639">
    <property type="component" value="Unassembled WGS sequence"/>
</dbReference>